<dbReference type="InterPro" id="IPR014018">
    <property type="entry name" value="SecA_motor_DEAD"/>
</dbReference>
<dbReference type="Gene3D" id="3.40.50.300">
    <property type="entry name" value="P-loop containing nucleotide triphosphate hydrolases"/>
    <property type="match status" value="1"/>
</dbReference>
<dbReference type="InterPro" id="IPR011115">
    <property type="entry name" value="SecA_DEAD"/>
</dbReference>
<reference evidence="3 4" key="1">
    <citation type="submission" date="2018-06" db="EMBL/GenBank/DDBJ databases">
        <authorList>
            <consortium name="Pathogen Informatics"/>
            <person name="Doyle S."/>
        </authorList>
    </citation>
    <scope>NUCLEOTIDE SEQUENCE [LARGE SCALE GENOMIC DNA]</scope>
    <source>
        <strain evidence="3 4">NCTC9117</strain>
    </source>
</reference>
<dbReference type="Proteomes" id="UP000254785">
    <property type="component" value="Unassembled WGS sequence"/>
</dbReference>
<dbReference type="EMBL" id="UGDC01000003">
    <property type="protein sequence ID" value="STJ82532.1"/>
    <property type="molecule type" value="Genomic_DNA"/>
</dbReference>
<evidence type="ECO:0000313" key="4">
    <source>
        <dbReference type="Proteomes" id="UP000254785"/>
    </source>
</evidence>
<dbReference type="GO" id="GO:0017038">
    <property type="term" value="P:protein import"/>
    <property type="evidence" value="ECO:0007669"/>
    <property type="project" value="InterPro"/>
</dbReference>
<dbReference type="GO" id="GO:0005524">
    <property type="term" value="F:ATP binding"/>
    <property type="evidence" value="ECO:0007669"/>
    <property type="project" value="InterPro"/>
</dbReference>
<evidence type="ECO:0000256" key="1">
    <source>
        <dbReference type="SAM" id="MobiDB-lite"/>
    </source>
</evidence>
<dbReference type="Pfam" id="PF07517">
    <property type="entry name" value="SecA_DEAD"/>
    <property type="match status" value="1"/>
</dbReference>
<dbReference type="AlphaFoldDB" id="A0A376YFG1"/>
<dbReference type="PROSITE" id="PS51196">
    <property type="entry name" value="SECA_MOTOR_DEAD"/>
    <property type="match status" value="1"/>
</dbReference>
<accession>A0A376YFG1</accession>
<dbReference type="InterPro" id="IPR027417">
    <property type="entry name" value="P-loop_NTPase"/>
</dbReference>
<feature type="domain" description="SecA family profile" evidence="2">
    <location>
        <begin position="1"/>
        <end position="78"/>
    </location>
</feature>
<sequence length="78" mass="8959">MRWWTEVDSILIDEARTPLIISGPAEDSSEMYKRVNKIIPHLIRQEKEDSETFQGEGHFSVDEKISPGEPDRTWSGAD</sequence>
<feature type="compositionally biased region" description="Basic and acidic residues" evidence="1">
    <location>
        <begin position="59"/>
        <end position="72"/>
    </location>
</feature>
<dbReference type="Gene3D" id="3.90.1440.10">
    <property type="entry name" value="SecA, preprotein cross-linking domain"/>
    <property type="match status" value="1"/>
</dbReference>
<organism evidence="3 4">
    <name type="scientific">Escherichia coli</name>
    <dbReference type="NCBI Taxonomy" id="562"/>
    <lineage>
        <taxon>Bacteria</taxon>
        <taxon>Pseudomonadati</taxon>
        <taxon>Pseudomonadota</taxon>
        <taxon>Gammaproteobacteria</taxon>
        <taxon>Enterobacterales</taxon>
        <taxon>Enterobacteriaceae</taxon>
        <taxon>Escherichia</taxon>
    </lineage>
</organism>
<protein>
    <submittedName>
        <fullName evidence="3">Preprotein translocase subunit SecA</fullName>
    </submittedName>
</protein>
<evidence type="ECO:0000259" key="2">
    <source>
        <dbReference type="PROSITE" id="PS51196"/>
    </source>
</evidence>
<gene>
    <name evidence="3" type="primary">secA_4</name>
    <name evidence="3" type="ORF">NCTC9117_05146</name>
</gene>
<evidence type="ECO:0000313" key="3">
    <source>
        <dbReference type="EMBL" id="STJ82532.1"/>
    </source>
</evidence>
<name>A0A376YFG1_ECOLX</name>
<dbReference type="GO" id="GO:0016020">
    <property type="term" value="C:membrane"/>
    <property type="evidence" value="ECO:0007669"/>
    <property type="project" value="InterPro"/>
</dbReference>
<feature type="region of interest" description="Disordered" evidence="1">
    <location>
        <begin position="46"/>
        <end position="78"/>
    </location>
</feature>
<proteinExistence type="predicted"/>